<dbReference type="Proteomes" id="UP001448207">
    <property type="component" value="Unassembled WGS sequence"/>
</dbReference>
<protein>
    <submittedName>
        <fullName evidence="2">Uncharacterized protein</fullName>
    </submittedName>
</protein>
<reference evidence="2 3" key="1">
    <citation type="submission" date="2024-04" db="EMBL/GenBank/DDBJ databases">
        <title>Symmetric and asymmetric DNA N6-adenine methylation regulates different biological responses in Mucorales.</title>
        <authorList>
            <consortium name="Lawrence Berkeley National Laboratory"/>
            <person name="Lax C."/>
            <person name="Mondo S.J."/>
            <person name="Osorio-Concepcion M."/>
            <person name="Muszewska A."/>
            <person name="Corrochano-Luque M."/>
            <person name="Gutierrez G."/>
            <person name="Riley R."/>
            <person name="Lipzen A."/>
            <person name="Guo J."/>
            <person name="Hundley H."/>
            <person name="Amirebrahimi M."/>
            <person name="Ng V."/>
            <person name="Lorenzo-Gutierrez D."/>
            <person name="Binder U."/>
            <person name="Yang J."/>
            <person name="Song Y."/>
            <person name="Canovas D."/>
            <person name="Navarro E."/>
            <person name="Freitag M."/>
            <person name="Gabaldon T."/>
            <person name="Grigoriev I.V."/>
            <person name="Corrochano L.M."/>
            <person name="Nicolas F.E."/>
            <person name="Garre V."/>
        </authorList>
    </citation>
    <scope>NUCLEOTIDE SEQUENCE [LARGE SCALE GENOMIC DNA]</scope>
    <source>
        <strain evidence="2 3">L51</strain>
    </source>
</reference>
<feature type="compositionally biased region" description="Polar residues" evidence="1">
    <location>
        <begin position="1190"/>
        <end position="1199"/>
    </location>
</feature>
<feature type="region of interest" description="Disordered" evidence="1">
    <location>
        <begin position="1190"/>
        <end position="1271"/>
    </location>
</feature>
<feature type="region of interest" description="Disordered" evidence="1">
    <location>
        <begin position="1025"/>
        <end position="1075"/>
    </location>
</feature>
<accession>A0ABR3AGH4</accession>
<feature type="region of interest" description="Disordered" evidence="1">
    <location>
        <begin position="1366"/>
        <end position="1409"/>
    </location>
</feature>
<keyword evidence="3" id="KW-1185">Reference proteome</keyword>
<feature type="compositionally biased region" description="Low complexity" evidence="1">
    <location>
        <begin position="474"/>
        <end position="485"/>
    </location>
</feature>
<feature type="compositionally biased region" description="Basic and acidic residues" evidence="1">
    <location>
        <begin position="1025"/>
        <end position="1038"/>
    </location>
</feature>
<feature type="region of interest" description="Disordered" evidence="1">
    <location>
        <begin position="971"/>
        <end position="992"/>
    </location>
</feature>
<feature type="compositionally biased region" description="Basic and acidic residues" evidence="1">
    <location>
        <begin position="16"/>
        <end position="33"/>
    </location>
</feature>
<feature type="region of interest" description="Disordered" evidence="1">
    <location>
        <begin position="1"/>
        <end position="44"/>
    </location>
</feature>
<evidence type="ECO:0000313" key="3">
    <source>
        <dbReference type="Proteomes" id="UP001448207"/>
    </source>
</evidence>
<sequence>MPRNEYTLDFSLIMEMNRETGESREKEKVSSKDEGEDQDDEDEFDWDTAGALERLRNQSTSMLFAQVADAHAHSMNTLEMRDRRAGGTWDDTLSDIDTLVSGPVSPINDVLPDALYLSQRSVPPDLFSGHASPRTPVARNMAHNLTHEINMAKERYKAEQRASLSLVKPTMAAATLLEAELDLSKSRLFKRRSKPEFDLDLDQPSISPVWHAKSHDGEEDIVEHHAEDTFAAYFDEDTIREAQMKFMDLKSTADKQSSFTTYKKEDEEVIGSSVFFNQSTEQFHNQTADKNQVWGSISALTEPEQEQPTTVLVSEEITPITATTTTTSTTTTTKAWELPYSEVWNSSTASKQSALFEERMAALKQPLQETTTSTAFTSFGKPANKPLEVEGVQWKSDHSWVIEDMPGRSSTLSEEKKTVIDSLSRSGATNELRDAMVGEIQQEVPAESYSFDLHANKSSVFSTKDISGDGSKNSIKTTTSKVSRTVSKDDAPEKISKDSFVEGLDTSANTEESTVETIVTASTIVYESVISEDKDRDIKESAITHEDLEEEVLIKDSSFIKTSTKTSTRDGDEIRSTVEIQELDEGALKNLDIDSVLEPMPTKSIEVVWQQVTIEDSDEEEVELEKVEVDILDEEEEVHERHNEITEILLDEEESFNVSTEDSEYHTDGGAGGDSSTFVRGVYVDISEDYDSDGSQEELSEYSVEIPTDNISYDDEEFLEEIEQDVSELVILDEVPIDIVEGVWEELTEKTIEEEAHPSSVLQADTITQNISATSISEQDSSGSTSGPKAIRTTYTTTERSVSGGLVTTIHDVASEKEHLKESKDISFYEEKNSDDIESKVDTQDDLNVSEELNSLKTVSAVTGESSSEEVSLPGLKRSVTVTRTILVSENNAGLEKELTLPTETTTRTVYTTITRSPSSHTSSTSRVIVEPVSEKQDTENIQVIVSEESIPINLESETHTIAQTFTYSQEEPKLSTRHITRDSSISKTNEVSEEVELSDNFSGTLVGESSLESTQLLTANPLAESKEKNKEELKDTDNSDEDIFGGSVHVTHAEAKAPQPAQSSRSDKNDHSVSKSRSLYTKAWVVEPYQTEREDTEELSEESLFSSRMFGPEINDGGEEEEQDVGRRRTSIRSTGAVMDLLPPMESTLSRESVMSYDSMNSVVTAMLETQYIGQDSGSDYSSTRIINVPRTATSSQPEVVVEDQGDDDRAMQAAVDRSSRLHSRVSTSEDYESERLQTITPSSSRQSLGLPRMRQPSNSTRDGDGSEHSSYFEGSVVYLSANEYEPTDMMSVSSGVDSIDWHSATGSMDFVEVVAQDDDEDEAETDARVAQWVMEELEAPSIHRLERSTSRDHLLYRYFQRQQLGGGQTGGQTDPSAHTGFESVEVDIISQDSEDEEGSVGSDKTAT</sequence>
<comment type="caution">
    <text evidence="2">The sequence shown here is derived from an EMBL/GenBank/DDBJ whole genome shotgun (WGS) entry which is preliminary data.</text>
</comment>
<feature type="compositionally biased region" description="Acidic residues" evidence="1">
    <location>
        <begin position="34"/>
        <end position="44"/>
    </location>
</feature>
<dbReference type="EMBL" id="JBCLYO010000049">
    <property type="protein sequence ID" value="KAL0073929.1"/>
    <property type="molecule type" value="Genomic_DNA"/>
</dbReference>
<gene>
    <name evidence="2" type="ORF">J3Q64DRAFT_1779760</name>
</gene>
<name>A0ABR3AGH4_PHYBL</name>
<proteinExistence type="predicted"/>
<feature type="compositionally biased region" description="Polar residues" evidence="1">
    <location>
        <begin position="1238"/>
        <end position="1249"/>
    </location>
</feature>
<evidence type="ECO:0000256" key="1">
    <source>
        <dbReference type="SAM" id="MobiDB-lite"/>
    </source>
</evidence>
<feature type="region of interest" description="Disordered" evidence="1">
    <location>
        <begin position="465"/>
        <end position="491"/>
    </location>
</feature>
<evidence type="ECO:0000313" key="2">
    <source>
        <dbReference type="EMBL" id="KAL0073929.1"/>
    </source>
</evidence>
<organism evidence="2 3">
    <name type="scientific">Phycomyces blakesleeanus</name>
    <dbReference type="NCBI Taxonomy" id="4837"/>
    <lineage>
        <taxon>Eukaryota</taxon>
        <taxon>Fungi</taxon>
        <taxon>Fungi incertae sedis</taxon>
        <taxon>Mucoromycota</taxon>
        <taxon>Mucoromycotina</taxon>
        <taxon>Mucoromycetes</taxon>
        <taxon>Mucorales</taxon>
        <taxon>Phycomycetaceae</taxon>
        <taxon>Phycomyces</taxon>
    </lineage>
</organism>
<feature type="region of interest" description="Disordered" evidence="1">
    <location>
        <begin position="1110"/>
        <end position="1130"/>
    </location>
</feature>